<dbReference type="AlphaFoldDB" id="A0A9D1ZVF2"/>
<keyword evidence="4 5" id="KW-0092">Biotin</keyword>
<keyword evidence="5" id="KW-0804">Transcription</keyword>
<evidence type="ECO:0000256" key="1">
    <source>
        <dbReference type="ARBA" id="ARBA00022598"/>
    </source>
</evidence>
<dbReference type="Gene3D" id="1.10.10.10">
    <property type="entry name" value="Winged helix-like DNA-binding domain superfamily/Winged helix DNA-binding domain"/>
    <property type="match status" value="1"/>
</dbReference>
<accession>A0A9D1ZVF2</accession>
<dbReference type="GO" id="GO:0006355">
    <property type="term" value="P:regulation of DNA-templated transcription"/>
    <property type="evidence" value="ECO:0007669"/>
    <property type="project" value="UniProtKB-UniRule"/>
</dbReference>
<evidence type="ECO:0000256" key="5">
    <source>
        <dbReference type="HAMAP-Rule" id="MF_00978"/>
    </source>
</evidence>
<dbReference type="GO" id="GO:0009249">
    <property type="term" value="P:protein lipoylation"/>
    <property type="evidence" value="ECO:0007669"/>
    <property type="project" value="UniProtKB-ARBA"/>
</dbReference>
<dbReference type="GO" id="GO:0004077">
    <property type="term" value="F:biotin--[biotin carboxyl-carrier protein] ligase activity"/>
    <property type="evidence" value="ECO:0007669"/>
    <property type="project" value="UniProtKB-UniRule"/>
</dbReference>
<dbReference type="Pfam" id="PF03099">
    <property type="entry name" value="BPL_LplA_LipB"/>
    <property type="match status" value="1"/>
</dbReference>
<dbReference type="Gene3D" id="2.30.30.100">
    <property type="match status" value="1"/>
</dbReference>
<dbReference type="SUPFAM" id="SSF55681">
    <property type="entry name" value="Class II aaRS and biotin synthetases"/>
    <property type="match status" value="1"/>
</dbReference>
<comment type="similarity">
    <text evidence="5">Belongs to the biotin--protein ligase family.</text>
</comment>
<evidence type="ECO:0000259" key="6">
    <source>
        <dbReference type="PROSITE" id="PS51733"/>
    </source>
</evidence>
<comment type="caution">
    <text evidence="5">Lacks conserved residue(s) required for the propagation of feature annotation.</text>
</comment>
<dbReference type="Pfam" id="PF02237">
    <property type="entry name" value="BPL_C"/>
    <property type="match status" value="1"/>
</dbReference>
<proteinExistence type="inferred from homology"/>
<gene>
    <name evidence="5" type="primary">birA</name>
    <name evidence="7" type="ORF">H9729_01795</name>
</gene>
<dbReference type="GO" id="GO:0003677">
    <property type="term" value="F:DNA binding"/>
    <property type="evidence" value="ECO:0007669"/>
    <property type="project" value="UniProtKB-UniRule"/>
</dbReference>
<organism evidence="7 8">
    <name type="scientific">Candidatus Borkfalkia excrementigallinarum</name>
    <dbReference type="NCBI Taxonomy" id="2838506"/>
    <lineage>
        <taxon>Bacteria</taxon>
        <taxon>Bacillati</taxon>
        <taxon>Bacillota</taxon>
        <taxon>Clostridia</taxon>
        <taxon>Christensenellales</taxon>
        <taxon>Christensenellaceae</taxon>
        <taxon>Candidatus Borkfalkia</taxon>
    </lineage>
</organism>
<reference evidence="7" key="1">
    <citation type="journal article" date="2021" name="PeerJ">
        <title>Extensive microbial diversity within the chicken gut microbiome revealed by metagenomics and culture.</title>
        <authorList>
            <person name="Gilroy R."/>
            <person name="Ravi A."/>
            <person name="Getino M."/>
            <person name="Pursley I."/>
            <person name="Horton D.L."/>
            <person name="Alikhan N.F."/>
            <person name="Baker D."/>
            <person name="Gharbi K."/>
            <person name="Hall N."/>
            <person name="Watson M."/>
            <person name="Adriaenssens E.M."/>
            <person name="Foster-Nyarko E."/>
            <person name="Jarju S."/>
            <person name="Secka A."/>
            <person name="Antonio M."/>
            <person name="Oren A."/>
            <person name="Chaudhuri R.R."/>
            <person name="La Ragione R."/>
            <person name="Hildebrand F."/>
            <person name="Pallen M.J."/>
        </authorList>
    </citation>
    <scope>NUCLEOTIDE SEQUENCE</scope>
    <source>
        <strain evidence="7">1345</strain>
    </source>
</reference>
<dbReference type="Pfam" id="PF08279">
    <property type="entry name" value="HTH_11"/>
    <property type="match status" value="1"/>
</dbReference>
<dbReference type="HAMAP" id="MF_00978">
    <property type="entry name" value="Bifunct_BirA"/>
    <property type="match status" value="1"/>
</dbReference>
<dbReference type="InterPro" id="IPR008988">
    <property type="entry name" value="Transcriptional_repressor_C"/>
</dbReference>
<feature type="domain" description="BPL/LPL catalytic" evidence="6">
    <location>
        <begin position="69"/>
        <end position="260"/>
    </location>
</feature>
<dbReference type="Gene3D" id="3.30.930.10">
    <property type="entry name" value="Bira Bifunctional Protein, Domain 2"/>
    <property type="match status" value="1"/>
</dbReference>
<dbReference type="InterPro" id="IPR003142">
    <property type="entry name" value="BPL_C"/>
</dbReference>
<dbReference type="InterPro" id="IPR036388">
    <property type="entry name" value="WH-like_DNA-bd_sf"/>
</dbReference>
<dbReference type="PANTHER" id="PTHR12835:SF5">
    <property type="entry name" value="BIOTIN--PROTEIN LIGASE"/>
    <property type="match status" value="1"/>
</dbReference>
<keyword evidence="1 5" id="KW-0436">Ligase</keyword>
<comment type="catalytic activity">
    <reaction evidence="5">
        <text>biotin + L-lysyl-[protein] + ATP = N(6)-biotinyl-L-lysyl-[protein] + AMP + diphosphate + H(+)</text>
        <dbReference type="Rhea" id="RHEA:11756"/>
        <dbReference type="Rhea" id="RHEA-COMP:9752"/>
        <dbReference type="Rhea" id="RHEA-COMP:10505"/>
        <dbReference type="ChEBI" id="CHEBI:15378"/>
        <dbReference type="ChEBI" id="CHEBI:29969"/>
        <dbReference type="ChEBI" id="CHEBI:30616"/>
        <dbReference type="ChEBI" id="CHEBI:33019"/>
        <dbReference type="ChEBI" id="CHEBI:57586"/>
        <dbReference type="ChEBI" id="CHEBI:83144"/>
        <dbReference type="ChEBI" id="CHEBI:456215"/>
        <dbReference type="EC" id="6.3.4.15"/>
    </reaction>
</comment>
<dbReference type="EMBL" id="DXCQ01000020">
    <property type="protein sequence ID" value="HIY96398.1"/>
    <property type="molecule type" value="Genomic_DNA"/>
</dbReference>
<dbReference type="SUPFAM" id="SSF46785">
    <property type="entry name" value="Winged helix' DNA-binding domain"/>
    <property type="match status" value="1"/>
</dbReference>
<evidence type="ECO:0000256" key="2">
    <source>
        <dbReference type="ARBA" id="ARBA00022741"/>
    </source>
</evidence>
<keyword evidence="5" id="KW-0805">Transcription regulation</keyword>
<evidence type="ECO:0000313" key="8">
    <source>
        <dbReference type="Proteomes" id="UP000886750"/>
    </source>
</evidence>
<feature type="binding site" evidence="5">
    <location>
        <begin position="119"/>
        <end position="121"/>
    </location>
    <ligand>
        <name>biotin</name>
        <dbReference type="ChEBI" id="CHEBI:57586"/>
    </ligand>
</feature>
<dbReference type="Proteomes" id="UP000886750">
    <property type="component" value="Unassembled WGS sequence"/>
</dbReference>
<keyword evidence="3 5" id="KW-0067">ATP-binding</keyword>
<dbReference type="NCBIfam" id="TIGR00121">
    <property type="entry name" value="birA_ligase"/>
    <property type="match status" value="1"/>
</dbReference>
<feature type="DNA-binding region" description="H-T-H motif" evidence="5">
    <location>
        <begin position="21"/>
        <end position="40"/>
    </location>
</feature>
<feature type="binding site" evidence="5">
    <location>
        <position position="115"/>
    </location>
    <ligand>
        <name>biotin</name>
        <dbReference type="ChEBI" id="CHEBI:57586"/>
    </ligand>
</feature>
<feature type="binding site" evidence="5">
    <location>
        <position position="186"/>
    </location>
    <ligand>
        <name>biotin</name>
        <dbReference type="ChEBI" id="CHEBI:57586"/>
    </ligand>
</feature>
<keyword evidence="5" id="KW-0678">Repressor</keyword>
<comment type="function">
    <text evidence="5">Acts both as a biotin--[acetyl-CoA-carboxylase] ligase and a repressor.</text>
</comment>
<dbReference type="EC" id="6.3.4.15" evidence="5"/>
<dbReference type="InterPro" id="IPR045864">
    <property type="entry name" value="aa-tRNA-synth_II/BPL/LPL"/>
</dbReference>
<comment type="caution">
    <text evidence="7">The sequence shown here is derived from an EMBL/GenBank/DDBJ whole genome shotgun (WGS) entry which is preliminary data.</text>
</comment>
<protein>
    <recommendedName>
        <fullName evidence="5">Bifunctional ligase/repressor BirA</fullName>
    </recommendedName>
    <alternativeName>
        <fullName evidence="5">Biotin--[acetyl-CoA-carboxylase] ligase</fullName>
        <ecNumber evidence="5">6.3.4.15</ecNumber>
    </alternativeName>
    <alternativeName>
        <fullName evidence="5">Biotin--protein ligase</fullName>
    </alternativeName>
    <alternativeName>
        <fullName evidence="5">Biotin-[acetyl-CoA carboxylase] synthetase</fullName>
    </alternativeName>
</protein>
<dbReference type="InterPro" id="IPR030855">
    <property type="entry name" value="Bifunct_BirA"/>
</dbReference>
<dbReference type="InterPro" id="IPR004143">
    <property type="entry name" value="BPL_LPL_catalytic"/>
</dbReference>
<sequence length="322" mass="34728">MKLKEQIYRKLDGARGRSFSGEELAEEFGVSRNAVWKAIKSLQAEGFLITAATNRGYSLSPENDKLTAAGVEKYLKGEGGYSVSVVGSTGSVLDDLKGQAAAGAPAWSVLIAEEQTAGRGRFGRPFYSPRGAGLYIGILLRPKLSAAETLFITTSAAVAVCEAIESVSGESASVKWVNDVFLRGKKACGILTEASFNVESGGLDHAVVGIGINVKDEAFPLELQPIATSVFQGRECPAETRAKLAAELLERFRFYCEGIPQRTFFPQYKQRSFVIGRRVAVRSGNLNSSAEVLDIDENCFLIVRFDDGTIHRLSGGEISIKL</sequence>
<evidence type="ECO:0000256" key="3">
    <source>
        <dbReference type="ARBA" id="ARBA00022840"/>
    </source>
</evidence>
<dbReference type="SUPFAM" id="SSF50037">
    <property type="entry name" value="C-terminal domain of transcriptional repressors"/>
    <property type="match status" value="1"/>
</dbReference>
<keyword evidence="5" id="KW-0238">DNA-binding</keyword>
<keyword evidence="2 5" id="KW-0547">Nucleotide-binding</keyword>
<name>A0A9D1ZVF2_9FIRM</name>
<dbReference type="PROSITE" id="PS51733">
    <property type="entry name" value="BPL_LPL_CATALYTIC"/>
    <property type="match status" value="1"/>
</dbReference>
<dbReference type="PANTHER" id="PTHR12835">
    <property type="entry name" value="BIOTIN PROTEIN LIGASE"/>
    <property type="match status" value="1"/>
</dbReference>
<evidence type="ECO:0000256" key="4">
    <source>
        <dbReference type="ARBA" id="ARBA00023267"/>
    </source>
</evidence>
<reference evidence="7" key="2">
    <citation type="submission" date="2021-04" db="EMBL/GenBank/DDBJ databases">
        <authorList>
            <person name="Gilroy R."/>
        </authorList>
    </citation>
    <scope>NUCLEOTIDE SEQUENCE</scope>
    <source>
        <strain evidence="7">1345</strain>
    </source>
</reference>
<dbReference type="InterPro" id="IPR004408">
    <property type="entry name" value="Biotin_CoA_COase_ligase"/>
</dbReference>
<dbReference type="InterPro" id="IPR036390">
    <property type="entry name" value="WH_DNA-bd_sf"/>
</dbReference>
<dbReference type="GO" id="GO:0005524">
    <property type="term" value="F:ATP binding"/>
    <property type="evidence" value="ECO:0007669"/>
    <property type="project" value="UniProtKB-UniRule"/>
</dbReference>
<dbReference type="GO" id="GO:0016740">
    <property type="term" value="F:transferase activity"/>
    <property type="evidence" value="ECO:0007669"/>
    <property type="project" value="UniProtKB-ARBA"/>
</dbReference>
<evidence type="ECO:0000313" key="7">
    <source>
        <dbReference type="EMBL" id="HIY96398.1"/>
    </source>
</evidence>
<dbReference type="InterPro" id="IPR013196">
    <property type="entry name" value="HTH_11"/>
</dbReference>
<dbReference type="GO" id="GO:0005737">
    <property type="term" value="C:cytoplasm"/>
    <property type="evidence" value="ECO:0007669"/>
    <property type="project" value="TreeGrafter"/>
</dbReference>
<dbReference type="CDD" id="cd16442">
    <property type="entry name" value="BPL"/>
    <property type="match status" value="1"/>
</dbReference>